<reference evidence="2" key="1">
    <citation type="submission" date="2013-10" db="EMBL/GenBank/DDBJ databases">
        <title>Genomic analysis of the causative agents of coccidiosis in chickens.</title>
        <authorList>
            <person name="Reid A.J."/>
            <person name="Blake D."/>
            <person name="Billington K."/>
            <person name="Browne H."/>
            <person name="Dunn M."/>
            <person name="Hung S."/>
            <person name="Kawahara F."/>
            <person name="Miranda-Saavedra D."/>
            <person name="Mourier T."/>
            <person name="Nagra H."/>
            <person name="Otto T.D."/>
            <person name="Rawlings N."/>
            <person name="Sanchez A."/>
            <person name="Sanders M."/>
            <person name="Subramaniam C."/>
            <person name="Tay Y."/>
            <person name="Dear P."/>
            <person name="Doerig C."/>
            <person name="Gruber A."/>
            <person name="Parkinson J."/>
            <person name="Shirley M."/>
            <person name="Wan K.L."/>
            <person name="Berriman M."/>
            <person name="Tomley F."/>
            <person name="Pain A."/>
        </authorList>
    </citation>
    <scope>NUCLEOTIDE SEQUENCE [LARGE SCALE GENOMIC DNA]</scope>
    <source>
        <strain evidence="2">Houghton</strain>
    </source>
</reference>
<sequence length="426" mass="45247">MMNPAGDLSNPAAHETPASSPTEKAASGEALSSESALSNQRLSEERHFGYPNLPPTFDTAAEAPGIAIAGDEHYDNVITSDGPKQQAVCEGVNAVNVEAQTYSECLEDLSQLEKLDLRPCSFTSLADAFHASLCVIRCLRGIIRLQGGFADSGLTGQQPGNNRSPQGLRVVTSSVAAEALSHQEAFAADETAYTHLLKQPSSSPQDPACVRAQPVSDDASTTCKKAPSSPVLQGVSACSTPAQPTGAPPGCSGLNQGRVSKSLSESPVIAGVFPSTSVQTQGRLEYELSVCKALLLLQHLTPNCTTTVEDSPVHTSPHTTPSHNIAGRATSQTAGSTTKRTCEFTKVSDSGCRGFQATILDILLRVRLLQGTQQLVRADFARLLHQQQKQQQELLKAVQTTVMKLEAERDTLLGRMQKLSAFVSRK</sequence>
<dbReference type="Proteomes" id="UP000030750">
    <property type="component" value="Unassembled WGS sequence"/>
</dbReference>
<evidence type="ECO:0000313" key="3">
    <source>
        <dbReference type="Proteomes" id="UP000030750"/>
    </source>
</evidence>
<evidence type="ECO:0000313" key="2">
    <source>
        <dbReference type="EMBL" id="CDJ49427.1"/>
    </source>
</evidence>
<dbReference type="AlphaFoldDB" id="U6LGE4"/>
<proteinExistence type="predicted"/>
<dbReference type="OrthoDB" id="346936at2759"/>
<keyword evidence="3" id="KW-1185">Reference proteome</keyword>
<feature type="region of interest" description="Disordered" evidence="1">
    <location>
        <begin position="1"/>
        <end position="42"/>
    </location>
</feature>
<organism evidence="2 3">
    <name type="scientific">Eimeria brunetti</name>
    <dbReference type="NCBI Taxonomy" id="51314"/>
    <lineage>
        <taxon>Eukaryota</taxon>
        <taxon>Sar</taxon>
        <taxon>Alveolata</taxon>
        <taxon>Apicomplexa</taxon>
        <taxon>Conoidasida</taxon>
        <taxon>Coccidia</taxon>
        <taxon>Eucoccidiorida</taxon>
        <taxon>Eimeriorina</taxon>
        <taxon>Eimeriidae</taxon>
        <taxon>Eimeria</taxon>
    </lineage>
</organism>
<evidence type="ECO:0000256" key="1">
    <source>
        <dbReference type="SAM" id="MobiDB-lite"/>
    </source>
</evidence>
<feature type="region of interest" description="Disordered" evidence="1">
    <location>
        <begin position="308"/>
        <end position="339"/>
    </location>
</feature>
<name>U6LGE4_9EIME</name>
<reference evidence="2" key="2">
    <citation type="submission" date="2013-10" db="EMBL/GenBank/DDBJ databases">
        <authorList>
            <person name="Aslett M."/>
        </authorList>
    </citation>
    <scope>NUCLEOTIDE SEQUENCE [LARGE SCALE GENOMIC DNA]</scope>
    <source>
        <strain evidence="2">Houghton</strain>
    </source>
</reference>
<protein>
    <submittedName>
        <fullName evidence="2">Uncharacterized protein</fullName>
    </submittedName>
</protein>
<accession>U6LGE4</accession>
<dbReference type="VEuPathDB" id="ToxoDB:EBH_0026090"/>
<gene>
    <name evidence="2" type="ORF">EBH_0026090</name>
</gene>
<dbReference type="EMBL" id="HG711666">
    <property type="protein sequence ID" value="CDJ49427.1"/>
    <property type="molecule type" value="Genomic_DNA"/>
</dbReference>
<feature type="region of interest" description="Disordered" evidence="1">
    <location>
        <begin position="235"/>
        <end position="255"/>
    </location>
</feature>
<feature type="compositionally biased region" description="Low complexity" evidence="1">
    <location>
        <begin position="25"/>
        <end position="38"/>
    </location>
</feature>